<dbReference type="AlphaFoldDB" id="A0AAE9Y733"/>
<dbReference type="PANTHER" id="PTHR10472">
    <property type="entry name" value="D-TYROSYL-TRNA TYR DEACYLASE"/>
    <property type="match status" value="1"/>
</dbReference>
<dbReference type="GO" id="GO:0051500">
    <property type="term" value="F:D-tyrosyl-tRNA(Tyr) deacylase activity"/>
    <property type="evidence" value="ECO:0007669"/>
    <property type="project" value="TreeGrafter"/>
</dbReference>
<dbReference type="InterPro" id="IPR003732">
    <property type="entry name" value="Daa-tRNA_deacyls_DTD"/>
</dbReference>
<dbReference type="InterPro" id="IPR023509">
    <property type="entry name" value="DTD-like_sf"/>
</dbReference>
<dbReference type="GO" id="GO:0005737">
    <property type="term" value="C:cytoplasm"/>
    <property type="evidence" value="ECO:0007669"/>
    <property type="project" value="InterPro"/>
</dbReference>
<protein>
    <submittedName>
        <fullName evidence="2">D-aminoacyl-tRNA deacylase</fullName>
    </submittedName>
</protein>
<comment type="similarity">
    <text evidence="1">Belongs to the DTD family.</text>
</comment>
<dbReference type="Pfam" id="PF02580">
    <property type="entry name" value="Tyr_Deacylase"/>
    <property type="match status" value="1"/>
</dbReference>
<dbReference type="Gene3D" id="3.50.80.10">
    <property type="entry name" value="D-tyrosyl-tRNA(Tyr) deacylase"/>
    <property type="match status" value="1"/>
</dbReference>
<dbReference type="PANTHER" id="PTHR10472:SF5">
    <property type="entry name" value="D-AMINOACYL-TRNA DEACYLASE 1"/>
    <property type="match status" value="1"/>
</dbReference>
<keyword evidence="3" id="KW-1185">Reference proteome</keyword>
<name>A0AAE9Y733_9ACTN</name>
<gene>
    <name evidence="2" type="ORF">PO878_04175</name>
</gene>
<proteinExistence type="inferred from homology"/>
<evidence type="ECO:0000313" key="3">
    <source>
        <dbReference type="Proteomes" id="UP001216390"/>
    </source>
</evidence>
<dbReference type="SUPFAM" id="SSF69500">
    <property type="entry name" value="DTD-like"/>
    <property type="match status" value="1"/>
</dbReference>
<evidence type="ECO:0000256" key="1">
    <source>
        <dbReference type="ARBA" id="ARBA00009673"/>
    </source>
</evidence>
<organism evidence="2 3">
    <name type="scientific">Iamia majanohamensis</name>
    <dbReference type="NCBI Taxonomy" id="467976"/>
    <lineage>
        <taxon>Bacteria</taxon>
        <taxon>Bacillati</taxon>
        <taxon>Actinomycetota</taxon>
        <taxon>Acidimicrobiia</taxon>
        <taxon>Acidimicrobiales</taxon>
        <taxon>Iamiaceae</taxon>
        <taxon>Iamia</taxon>
    </lineage>
</organism>
<sequence>MRALVQRVTSASVTVDGDEVGAIGPGLCAFVGVTHDDTPAEAERLADKLWHLRVFPDPGDPDARMDRGVGQAGGQVLVVSQFTL</sequence>
<evidence type="ECO:0000313" key="2">
    <source>
        <dbReference type="EMBL" id="WCO67920.1"/>
    </source>
</evidence>
<dbReference type="EMBL" id="CP116942">
    <property type="protein sequence ID" value="WCO67920.1"/>
    <property type="molecule type" value="Genomic_DNA"/>
</dbReference>
<dbReference type="KEGG" id="ima:PO878_04175"/>
<accession>A0AAE9Y733</accession>
<reference evidence="2" key="1">
    <citation type="submission" date="2023-01" db="EMBL/GenBank/DDBJ databases">
        <title>The diversity of Class Acidimicrobiia in South China Sea sediment environments and the proposal of Iamia marina sp. nov., a novel species of the genus Iamia.</title>
        <authorList>
            <person name="He Y."/>
            <person name="Tian X."/>
        </authorList>
    </citation>
    <scope>NUCLEOTIDE SEQUENCE</scope>
    <source>
        <strain evidence="2">DSM 19957</strain>
    </source>
</reference>
<dbReference type="RefSeq" id="WP_272737438.1">
    <property type="nucleotide sequence ID" value="NZ_CP116942.1"/>
</dbReference>
<dbReference type="Proteomes" id="UP001216390">
    <property type="component" value="Chromosome"/>
</dbReference>